<sequence length="82" mass="8797">SLQLLRAHCRLPPLSAAHAAKPAHALPRRDSPPADPAPPPPQQPTPRNPRTPSPCRDSPPADPALSPSVTTFLVWPVPRRSL</sequence>
<evidence type="ECO:0000256" key="1">
    <source>
        <dbReference type="SAM" id="MobiDB-lite"/>
    </source>
</evidence>
<dbReference type="Proteomes" id="UP000251960">
    <property type="component" value="Chromosome 4"/>
</dbReference>
<dbReference type="AlphaFoldDB" id="A0A3L6F1R0"/>
<evidence type="ECO:0000313" key="2">
    <source>
        <dbReference type="EMBL" id="PWZ26241.1"/>
    </source>
</evidence>
<accession>A0A3L6F1R0</accession>
<gene>
    <name evidence="2" type="ORF">Zm00014a_032072</name>
</gene>
<proteinExistence type="predicted"/>
<feature type="compositionally biased region" description="Pro residues" evidence="1">
    <location>
        <begin position="33"/>
        <end position="52"/>
    </location>
</feature>
<comment type="caution">
    <text evidence="2">The sequence shown here is derived from an EMBL/GenBank/DDBJ whole genome shotgun (WGS) entry which is preliminary data.</text>
</comment>
<protein>
    <submittedName>
        <fullName evidence="2">Uncharacterized protein</fullName>
    </submittedName>
</protein>
<name>A0A3L6F1R0_MAIZE</name>
<evidence type="ECO:0000313" key="3">
    <source>
        <dbReference type="Proteomes" id="UP000251960"/>
    </source>
</evidence>
<feature type="non-terminal residue" evidence="2">
    <location>
        <position position="1"/>
    </location>
</feature>
<feature type="compositionally biased region" description="Low complexity" evidence="1">
    <location>
        <begin position="13"/>
        <end position="25"/>
    </location>
</feature>
<dbReference type="EMBL" id="NCVQ01000005">
    <property type="protein sequence ID" value="PWZ26241.1"/>
    <property type="molecule type" value="Genomic_DNA"/>
</dbReference>
<feature type="region of interest" description="Disordered" evidence="1">
    <location>
        <begin position="13"/>
        <end position="67"/>
    </location>
</feature>
<reference evidence="2 3" key="1">
    <citation type="journal article" date="2018" name="Nat. Genet.">
        <title>Extensive intraspecific gene order and gene structural variations between Mo17 and other maize genomes.</title>
        <authorList>
            <person name="Sun S."/>
            <person name="Zhou Y."/>
            <person name="Chen J."/>
            <person name="Shi J."/>
            <person name="Zhao H."/>
            <person name="Zhao H."/>
            <person name="Song W."/>
            <person name="Zhang M."/>
            <person name="Cui Y."/>
            <person name="Dong X."/>
            <person name="Liu H."/>
            <person name="Ma X."/>
            <person name="Jiao Y."/>
            <person name="Wang B."/>
            <person name="Wei X."/>
            <person name="Stein J.C."/>
            <person name="Glaubitz J.C."/>
            <person name="Lu F."/>
            <person name="Yu G."/>
            <person name="Liang C."/>
            <person name="Fengler K."/>
            <person name="Li B."/>
            <person name="Rafalski A."/>
            <person name="Schnable P.S."/>
            <person name="Ware D.H."/>
            <person name="Buckler E.S."/>
            <person name="Lai J."/>
        </authorList>
    </citation>
    <scope>NUCLEOTIDE SEQUENCE [LARGE SCALE GENOMIC DNA]</scope>
    <source>
        <strain evidence="3">cv. Missouri 17</strain>
        <tissue evidence="2">Seedling</tissue>
    </source>
</reference>
<organism evidence="2 3">
    <name type="scientific">Zea mays</name>
    <name type="common">Maize</name>
    <dbReference type="NCBI Taxonomy" id="4577"/>
    <lineage>
        <taxon>Eukaryota</taxon>
        <taxon>Viridiplantae</taxon>
        <taxon>Streptophyta</taxon>
        <taxon>Embryophyta</taxon>
        <taxon>Tracheophyta</taxon>
        <taxon>Spermatophyta</taxon>
        <taxon>Magnoliopsida</taxon>
        <taxon>Liliopsida</taxon>
        <taxon>Poales</taxon>
        <taxon>Poaceae</taxon>
        <taxon>PACMAD clade</taxon>
        <taxon>Panicoideae</taxon>
        <taxon>Andropogonodae</taxon>
        <taxon>Andropogoneae</taxon>
        <taxon>Tripsacinae</taxon>
        <taxon>Zea</taxon>
    </lineage>
</organism>